<dbReference type="InterPro" id="IPR055119">
    <property type="entry name" value="Mig18_Fn1"/>
</dbReference>
<keyword evidence="5" id="KW-1185">Reference proteome</keyword>
<feature type="compositionally biased region" description="Low complexity" evidence="1">
    <location>
        <begin position="1012"/>
        <end position="1051"/>
    </location>
</feature>
<name>A0AA39HLM1_9BILA</name>
<evidence type="ECO:0000256" key="1">
    <source>
        <dbReference type="SAM" id="MobiDB-lite"/>
    </source>
</evidence>
<keyword evidence="2" id="KW-0732">Signal</keyword>
<dbReference type="Pfam" id="PF23003">
    <property type="entry name" value="Fn1_2"/>
    <property type="match status" value="1"/>
</dbReference>
<feature type="domain" description="Abnormal cell migration protein 18-like fibronectin type I" evidence="3">
    <location>
        <begin position="192"/>
        <end position="252"/>
    </location>
</feature>
<proteinExistence type="predicted"/>
<evidence type="ECO:0000256" key="2">
    <source>
        <dbReference type="SAM" id="SignalP"/>
    </source>
</evidence>
<evidence type="ECO:0000259" key="3">
    <source>
        <dbReference type="Pfam" id="PF23003"/>
    </source>
</evidence>
<dbReference type="Proteomes" id="UP001175271">
    <property type="component" value="Unassembled WGS sequence"/>
</dbReference>
<evidence type="ECO:0000313" key="4">
    <source>
        <dbReference type="EMBL" id="KAK0406978.1"/>
    </source>
</evidence>
<comment type="caution">
    <text evidence="4">The sequence shown here is derived from an EMBL/GenBank/DDBJ whole genome shotgun (WGS) entry which is preliminary data.</text>
</comment>
<feature type="compositionally biased region" description="Polar residues" evidence="1">
    <location>
        <begin position="1076"/>
        <end position="1088"/>
    </location>
</feature>
<feature type="compositionally biased region" description="Low complexity" evidence="1">
    <location>
        <begin position="1118"/>
        <end position="1131"/>
    </location>
</feature>
<feature type="region of interest" description="Disordered" evidence="1">
    <location>
        <begin position="1073"/>
        <end position="1232"/>
    </location>
</feature>
<protein>
    <recommendedName>
        <fullName evidence="3">Abnormal cell migration protein 18-like fibronectin type I domain-containing protein</fullName>
    </recommendedName>
</protein>
<reference evidence="4" key="1">
    <citation type="submission" date="2023-06" db="EMBL/GenBank/DDBJ databases">
        <title>Genomic analysis of the entomopathogenic nematode Steinernema hermaphroditum.</title>
        <authorList>
            <person name="Schwarz E.M."/>
            <person name="Heppert J.K."/>
            <person name="Baniya A."/>
            <person name="Schwartz H.T."/>
            <person name="Tan C.-H."/>
            <person name="Antoshechkin I."/>
            <person name="Sternberg P.W."/>
            <person name="Goodrich-Blair H."/>
            <person name="Dillman A.R."/>
        </authorList>
    </citation>
    <scope>NUCLEOTIDE SEQUENCE</scope>
    <source>
        <strain evidence="4">PS9179</strain>
        <tissue evidence="4">Whole animal</tissue>
    </source>
</reference>
<accession>A0AA39HLM1</accession>
<gene>
    <name evidence="4" type="ORF">QR680_018926</name>
</gene>
<feature type="compositionally biased region" description="Low complexity" evidence="1">
    <location>
        <begin position="1141"/>
        <end position="1184"/>
    </location>
</feature>
<evidence type="ECO:0000313" key="5">
    <source>
        <dbReference type="Proteomes" id="UP001175271"/>
    </source>
</evidence>
<feature type="region of interest" description="Disordered" evidence="1">
    <location>
        <begin position="1012"/>
        <end position="1060"/>
    </location>
</feature>
<feature type="compositionally biased region" description="Basic and acidic residues" evidence="1">
    <location>
        <begin position="1106"/>
        <end position="1117"/>
    </location>
</feature>
<feature type="chain" id="PRO_5041285609" description="Abnormal cell migration protein 18-like fibronectin type I domain-containing protein" evidence="2">
    <location>
        <begin position="21"/>
        <end position="1943"/>
    </location>
</feature>
<feature type="signal peptide" evidence="2">
    <location>
        <begin position="1"/>
        <end position="20"/>
    </location>
</feature>
<dbReference type="EMBL" id="JAUCMV010000004">
    <property type="protein sequence ID" value="KAK0406978.1"/>
    <property type="molecule type" value="Genomic_DNA"/>
</dbReference>
<sequence length="1943" mass="217770">MIDKLLCLSILLLAAAAADGIDFEVTEKTLFETTHDAKVTMENCTDNEHLFNHFFVFKCDASDPEYRNLIPVGCRPENTSYDFIAFNQTHKNKDFVLECSFNDGQLLYETKACIEQGEEIAVNSQKTINGVTHSCEMINGVATKTSHSKDNDCIIGAIYFEQFLQIQCVDDGHGRSKKEAIACAPYNNATLIVPIGQKHINEKYHMMCEQDGNKVTFRPMGCSDYYDKKIMIKTGESKKYKKFRVICQFDPKENTLYYAIERNQRSEKCVDNIQRKVVGDVQYVCKGRKFIPTGCRAKDSDGTNIHVEIGQTNTDLKDYVYMCLELREGTIAYKRIQCVNTDDDGETNVMEVGESAVLADGSKVTCVNKDGNVKKVFAGKDVEFEHSLYQINNAYIRGFTAYAKTKKNTLQPSGCLKPDEPTKVLNIGDKHVQSQVEYRCAEETAKNETTYEVQHCRLPDGSVLDLGYDYRNLSTGDFVSCTKFGLSVSARGACKIGHIVLQPDQTFIEPSAATSGPFFGTAKTCTKILVDEQFTFTVKPIGCVDQRQKVIKRGQTTTHDDILYKCDVSDSGIYGFVPYTTIQCHFNEQAYDYNQNFTFRDDVYTCAEAGEVKKIGCTYSGDRLTVGEVKKYGNVFVECERDATGYVVTEQAELCSDAIGNAVEIGGFYEDHGFGYVCEKSLGAGPLRGVAQISYCLHGNAKININDCAEGGGDVYLSCLPHEKSYKVKKVPKEHCGVVSKPASGAQEVEQEVQILPQITFPAAEPTACIVGTKNLSPTTKEITFCTGTILTVVDQGTTVEEVHEVYVQPVETTIQEYSFKMNGEETEVEVPQFLKGRGETATVKYNPEGKFKIMEVRGKDGKVVYIQTTYDNGTVTEKDNLNGQWHTSTTHAKQVIQQSAEYSEHIEDGHMLERSDREAYEGRILNKRDGVWHVFRNEAGEVDYKTISYPNGTTVERRLNDDGTWTMKRIHQRVETYTIPPAAQVKKASDKVSATSPVILLAEATPETSIISSTTTTTEIPSTTTTSTSTTGSSTTEAVSTTSTESLSVEQDTTPVPNEAEETTAVPIAAHAEQGLSQERTESTTTPAEVEEASTEMETSTVSEKATEMHGKERTESTSTTTESPTSTEEMNVEEEEQTEALAETTTQPSTTSTTSSSSSIEAETTTEQSTTAEITASSTPETISEDGGAYIEVAATTEETTSATSTTSSSSTIEAQEANELSTPSSQDEHENAMEVIHLSGTLTNKTVLPNNYTKWTIEVPQDGGNASKYAFLTEPSGAVHGEILDLSENGFKSGSDISGIQFPHTNNLCPKDEGVIDENTTFVGNVLVMYFKYENGTIKMCNLTFTKNSKLNVSIDFEEHLNDRSLTKYLTELPIAVLRRHRAVVNHFKTLNATCYRPHLLEIIKNATVVQFIHDHDFFGRVSHAVHLTAHRYRLRELPYDPAVLKYLVLKKIDEGYEFIEDFRKHKMESHLKKLLRKLIARLQAKPEVRHVFIPHPVPQPGPMMLFPPMHPHPYPTVIQRAIMISPVEKLVTYIESLEDKAIVYLFRHPTVLHMLVYDHYDIISKHPVFLKALISNRFEGLLGRVMTVIVEKYLPDLVIYKNLLKFILTHDLHDILRHQMFARFLLVHVREDHLSDQFKKVNIPELSALLDTHVMHRFVYPEIEDYLEDPYVFAHLLAYRIGLLKKNLTLVHEEAQHGEVSKNATNLNSFRAIMNTLRLALRAKNMDYGNCKNALPDLVCARFYSVCKATSKMGETIRFLREYLHNLPHVSLDLESNLALLTRVARIYNSSRTHELEMIYDVMKRDKDSHIPVMILTLILDETSEKQAEEFISLRYFKPSHKIECEHLETLCSLIPKINSKGDFRPERHFLDVAKSEVCGGYEKKCGGYKRTSVCPKTNEMKKATLKYVMAGCAKTCKSCSSAQKLYKHSEELAKAVLA</sequence>
<feature type="compositionally biased region" description="Low complexity" evidence="1">
    <location>
        <begin position="1194"/>
        <end position="1220"/>
    </location>
</feature>
<organism evidence="4 5">
    <name type="scientific">Steinernema hermaphroditum</name>
    <dbReference type="NCBI Taxonomy" id="289476"/>
    <lineage>
        <taxon>Eukaryota</taxon>
        <taxon>Metazoa</taxon>
        <taxon>Ecdysozoa</taxon>
        <taxon>Nematoda</taxon>
        <taxon>Chromadorea</taxon>
        <taxon>Rhabditida</taxon>
        <taxon>Tylenchina</taxon>
        <taxon>Panagrolaimomorpha</taxon>
        <taxon>Strongyloidoidea</taxon>
        <taxon>Steinernematidae</taxon>
        <taxon>Steinernema</taxon>
    </lineage>
</organism>